<feature type="region of interest" description="Disordered" evidence="1">
    <location>
        <begin position="40"/>
        <end position="81"/>
    </location>
</feature>
<name>A0A368VG41_9ACTN</name>
<feature type="compositionally biased region" description="Gly residues" evidence="1">
    <location>
        <begin position="58"/>
        <end position="72"/>
    </location>
</feature>
<dbReference type="AlphaFoldDB" id="A0A368VG41"/>
<evidence type="ECO:0000256" key="2">
    <source>
        <dbReference type="SAM" id="SignalP"/>
    </source>
</evidence>
<feature type="chain" id="PRO_5016727759" evidence="2">
    <location>
        <begin position="29"/>
        <end position="81"/>
    </location>
</feature>
<evidence type="ECO:0000256" key="1">
    <source>
        <dbReference type="SAM" id="MobiDB-lite"/>
    </source>
</evidence>
<dbReference type="EMBL" id="QPJC01000013">
    <property type="protein sequence ID" value="RCW40056.1"/>
    <property type="molecule type" value="Genomic_DNA"/>
</dbReference>
<dbReference type="Proteomes" id="UP000253495">
    <property type="component" value="Unassembled WGS sequence"/>
</dbReference>
<keyword evidence="2" id="KW-0732">Signal</keyword>
<evidence type="ECO:0000313" key="3">
    <source>
        <dbReference type="EMBL" id="RCW40056.1"/>
    </source>
</evidence>
<sequence length="81" mass="8413">MRRCRSILSVRVMAYTTQALKVIGTAGAAVLAITLAAGCNDTEQAPGGGNEQQQEQDNGGGNQQEQDNGGGNQQEQDDGGY</sequence>
<gene>
    <name evidence="3" type="ORF">DFQ14_113139</name>
</gene>
<proteinExistence type="predicted"/>
<keyword evidence="4" id="KW-1185">Reference proteome</keyword>
<reference evidence="3 4" key="1">
    <citation type="submission" date="2018-07" db="EMBL/GenBank/DDBJ databases">
        <title>Genomic Encyclopedia of Type Strains, Phase III (KMG-III): the genomes of soil and plant-associated and newly described type strains.</title>
        <authorList>
            <person name="Whitman W."/>
        </authorList>
    </citation>
    <scope>NUCLEOTIDE SEQUENCE [LARGE SCALE GENOMIC DNA]</scope>
    <source>
        <strain evidence="3 4">CECT 8575</strain>
    </source>
</reference>
<organism evidence="3 4">
    <name type="scientific">Halopolyspora algeriensis</name>
    <dbReference type="NCBI Taxonomy" id="1500506"/>
    <lineage>
        <taxon>Bacteria</taxon>
        <taxon>Bacillati</taxon>
        <taxon>Actinomycetota</taxon>
        <taxon>Actinomycetes</taxon>
        <taxon>Actinomycetes incertae sedis</taxon>
        <taxon>Halopolyspora</taxon>
    </lineage>
</organism>
<comment type="caution">
    <text evidence="3">The sequence shown here is derived from an EMBL/GenBank/DDBJ whole genome shotgun (WGS) entry which is preliminary data.</text>
</comment>
<evidence type="ECO:0000313" key="4">
    <source>
        <dbReference type="Proteomes" id="UP000253495"/>
    </source>
</evidence>
<accession>A0A368VG41</accession>
<feature type="signal peptide" evidence="2">
    <location>
        <begin position="1"/>
        <end position="28"/>
    </location>
</feature>
<protein>
    <submittedName>
        <fullName evidence="3">Uncharacterized protein</fullName>
    </submittedName>
</protein>